<comment type="caution">
    <text evidence="1">The sequence shown here is derived from an EMBL/GenBank/DDBJ whole genome shotgun (WGS) entry which is preliminary data.</text>
</comment>
<reference evidence="2" key="1">
    <citation type="journal article" date="2023" name="Front. Plant Sci.">
        <title>Chromosomal-level genome assembly of Melastoma candidum provides insights into trichome evolution.</title>
        <authorList>
            <person name="Zhong Y."/>
            <person name="Wu W."/>
            <person name="Sun C."/>
            <person name="Zou P."/>
            <person name="Liu Y."/>
            <person name="Dai S."/>
            <person name="Zhou R."/>
        </authorList>
    </citation>
    <scope>NUCLEOTIDE SEQUENCE [LARGE SCALE GENOMIC DNA]</scope>
</reference>
<evidence type="ECO:0000313" key="1">
    <source>
        <dbReference type="EMBL" id="KAI4325886.1"/>
    </source>
</evidence>
<proteinExistence type="predicted"/>
<sequence length="92" mass="10250">MRESISSLILCSTPGFLESITKNHVRTEAVVSRPATIWFKMVSVRNLSLSLISSEHSTSSRYDFIMSDPTSTSDSRIPSFSSSRFILMNSAK</sequence>
<dbReference type="EMBL" id="CM042888">
    <property type="protein sequence ID" value="KAI4325886.1"/>
    <property type="molecule type" value="Genomic_DNA"/>
</dbReference>
<organism evidence="1 2">
    <name type="scientific">Melastoma candidum</name>
    <dbReference type="NCBI Taxonomy" id="119954"/>
    <lineage>
        <taxon>Eukaryota</taxon>
        <taxon>Viridiplantae</taxon>
        <taxon>Streptophyta</taxon>
        <taxon>Embryophyta</taxon>
        <taxon>Tracheophyta</taxon>
        <taxon>Spermatophyta</taxon>
        <taxon>Magnoliopsida</taxon>
        <taxon>eudicotyledons</taxon>
        <taxon>Gunneridae</taxon>
        <taxon>Pentapetalae</taxon>
        <taxon>rosids</taxon>
        <taxon>malvids</taxon>
        <taxon>Myrtales</taxon>
        <taxon>Melastomataceae</taxon>
        <taxon>Melastomatoideae</taxon>
        <taxon>Melastomateae</taxon>
        <taxon>Melastoma</taxon>
    </lineage>
</organism>
<dbReference type="Proteomes" id="UP001057402">
    <property type="component" value="Chromosome 9"/>
</dbReference>
<accession>A0ACB9MQD5</accession>
<keyword evidence="2" id="KW-1185">Reference proteome</keyword>
<gene>
    <name evidence="1" type="ORF">MLD38_031250</name>
</gene>
<evidence type="ECO:0000313" key="2">
    <source>
        <dbReference type="Proteomes" id="UP001057402"/>
    </source>
</evidence>
<protein>
    <submittedName>
        <fullName evidence="1">Uncharacterized protein</fullName>
    </submittedName>
</protein>
<name>A0ACB9MQD5_9MYRT</name>